<dbReference type="GO" id="GO:0003824">
    <property type="term" value="F:catalytic activity"/>
    <property type="evidence" value="ECO:0007669"/>
    <property type="project" value="InterPro"/>
</dbReference>
<dbReference type="InterPro" id="IPR025202">
    <property type="entry name" value="PLD-like_dom"/>
</dbReference>
<dbReference type="Pfam" id="PF13091">
    <property type="entry name" value="PLDc_2"/>
    <property type="match status" value="1"/>
</dbReference>
<protein>
    <recommendedName>
        <fullName evidence="1">PLD phosphodiesterase domain-containing protein</fullName>
    </recommendedName>
</protein>
<evidence type="ECO:0000313" key="2">
    <source>
        <dbReference type="EMBL" id="EIC01777.1"/>
    </source>
</evidence>
<sequence length="301" mass="34314">MSLLCSDEILNAIYSELQSAQNSVRIVSAYCKKQVLEKLDSHISNSVSKKQLLLRFRLADILHGSTDFEILDYCAQNKWQVFIRFDLHAKTYIIDNVRGIVGSANMTASGLNLKENGNYEMAAVVPLENSDIAKIDNLFNEAVLITPAILAKMKNELENSKIDSQNGGKQSWSSAILDLFVPTISTLFSHELPESKELPSQKGEYIQFLDCRFNGDLSELKEKFRWCNAYMWLLQVLRKNDCCMYFGQLSAELHNTLVSDPKPFRKDVKIRLSNLLGWCENLSMPEIKIDIPNHSQRIRLT</sequence>
<evidence type="ECO:0000313" key="3">
    <source>
        <dbReference type="Proteomes" id="UP000003571"/>
    </source>
</evidence>
<dbReference type="PROSITE" id="PS50035">
    <property type="entry name" value="PLD"/>
    <property type="match status" value="1"/>
</dbReference>
<dbReference type="GO" id="GO:0006793">
    <property type="term" value="P:phosphorus metabolic process"/>
    <property type="evidence" value="ECO:0007669"/>
    <property type="project" value="UniProtKB-ARBA"/>
</dbReference>
<feature type="domain" description="PLD phosphodiesterase" evidence="1">
    <location>
        <begin position="83"/>
        <end position="110"/>
    </location>
</feature>
<dbReference type="EMBL" id="AGRW01000047">
    <property type="protein sequence ID" value="EIC01777.1"/>
    <property type="molecule type" value="Genomic_DNA"/>
</dbReference>
<dbReference type="Gene3D" id="3.30.870.10">
    <property type="entry name" value="Endonuclease Chain A"/>
    <property type="match status" value="1"/>
</dbReference>
<dbReference type="OrthoDB" id="5894983at2"/>
<keyword evidence="3" id="KW-1185">Reference proteome</keyword>
<dbReference type="RefSeq" id="WP_002704546.1">
    <property type="nucleotide sequence ID" value="NZ_AGRW01000047.1"/>
</dbReference>
<dbReference type="STRING" id="907348.TresaDRAFT_1066"/>
<dbReference type="CDD" id="cd09117">
    <property type="entry name" value="PLDc_Bfil_DEXD_like"/>
    <property type="match status" value="1"/>
</dbReference>
<dbReference type="Proteomes" id="UP000003571">
    <property type="component" value="Unassembled WGS sequence"/>
</dbReference>
<dbReference type="PATRIC" id="fig|907348.3.peg.1634"/>
<dbReference type="eggNOG" id="COG1502">
    <property type="taxonomic scope" value="Bacteria"/>
</dbReference>
<dbReference type="InterPro" id="IPR001736">
    <property type="entry name" value="PLipase_D/transphosphatidylase"/>
</dbReference>
<accession>H7EL52</accession>
<dbReference type="AlphaFoldDB" id="H7EL52"/>
<gene>
    <name evidence="2" type="ORF">TresaDRAFT_1066</name>
</gene>
<organism evidence="2 3">
    <name type="scientific">Treponema saccharophilum DSM 2985</name>
    <dbReference type="NCBI Taxonomy" id="907348"/>
    <lineage>
        <taxon>Bacteria</taxon>
        <taxon>Pseudomonadati</taxon>
        <taxon>Spirochaetota</taxon>
        <taxon>Spirochaetia</taxon>
        <taxon>Spirochaetales</taxon>
        <taxon>Treponemataceae</taxon>
        <taxon>Treponema</taxon>
    </lineage>
</organism>
<dbReference type="SUPFAM" id="SSF56024">
    <property type="entry name" value="Phospholipase D/nuclease"/>
    <property type="match status" value="1"/>
</dbReference>
<reference evidence="2 3" key="1">
    <citation type="submission" date="2011-09" db="EMBL/GenBank/DDBJ databases">
        <title>The draft genome of Treponema saccharophilum DSM 2985.</title>
        <authorList>
            <consortium name="US DOE Joint Genome Institute (JGI-PGF)"/>
            <person name="Lucas S."/>
            <person name="Copeland A."/>
            <person name="Lapidus A."/>
            <person name="Glavina del Rio T."/>
            <person name="Dalin E."/>
            <person name="Tice H."/>
            <person name="Bruce D."/>
            <person name="Goodwin L."/>
            <person name="Pitluck S."/>
            <person name="Peters L."/>
            <person name="Kyrpides N."/>
            <person name="Mavromatis K."/>
            <person name="Ivanova N."/>
            <person name="Markowitz V."/>
            <person name="Cheng J.-F."/>
            <person name="Hugenholtz P."/>
            <person name="Woyke T."/>
            <person name="Wu D."/>
            <person name="Gronow S."/>
            <person name="Wellnitz S."/>
            <person name="Brambilla E."/>
            <person name="Klenk H.-P."/>
            <person name="Eisen J.A."/>
        </authorList>
    </citation>
    <scope>NUCLEOTIDE SEQUENCE [LARGE SCALE GENOMIC DNA]</scope>
    <source>
        <strain evidence="2 3">DSM 2985</strain>
    </source>
</reference>
<name>H7EL52_9SPIR</name>
<evidence type="ECO:0000259" key="1">
    <source>
        <dbReference type="PROSITE" id="PS50035"/>
    </source>
</evidence>
<proteinExistence type="predicted"/>
<comment type="caution">
    <text evidence="2">The sequence shown here is derived from an EMBL/GenBank/DDBJ whole genome shotgun (WGS) entry which is preliminary data.</text>
</comment>